<dbReference type="PANTHER" id="PTHR47992">
    <property type="entry name" value="PROTEIN PHOSPHATASE"/>
    <property type="match status" value="1"/>
</dbReference>
<organism evidence="5 6">
    <name type="scientific">Stylonychia lemnae</name>
    <name type="common">Ciliate</name>
    <dbReference type="NCBI Taxonomy" id="5949"/>
    <lineage>
        <taxon>Eukaryota</taxon>
        <taxon>Sar</taxon>
        <taxon>Alveolata</taxon>
        <taxon>Ciliophora</taxon>
        <taxon>Intramacronucleata</taxon>
        <taxon>Spirotrichea</taxon>
        <taxon>Stichotrichia</taxon>
        <taxon>Sporadotrichida</taxon>
        <taxon>Oxytrichidae</taxon>
        <taxon>Stylonychinae</taxon>
        <taxon>Stylonychia</taxon>
    </lineage>
</organism>
<evidence type="ECO:0000313" key="6">
    <source>
        <dbReference type="Proteomes" id="UP000039865"/>
    </source>
</evidence>
<feature type="domain" description="PPM-type phosphatase" evidence="4">
    <location>
        <begin position="392"/>
        <end position="689"/>
    </location>
</feature>
<dbReference type="CDD" id="cd00143">
    <property type="entry name" value="PP2Cc"/>
    <property type="match status" value="1"/>
</dbReference>
<dbReference type="Pfam" id="PF00481">
    <property type="entry name" value="PP2C"/>
    <property type="match status" value="1"/>
</dbReference>
<feature type="region of interest" description="Disordered" evidence="3">
    <location>
        <begin position="88"/>
        <end position="108"/>
    </location>
</feature>
<dbReference type="OrthoDB" id="10264738at2759"/>
<comment type="subcellular location">
    <subcellularLocation>
        <location evidence="1">Membrane</location>
    </subcellularLocation>
</comment>
<evidence type="ECO:0000256" key="3">
    <source>
        <dbReference type="SAM" id="MobiDB-lite"/>
    </source>
</evidence>
<dbReference type="InterPro" id="IPR001932">
    <property type="entry name" value="PPM-type_phosphatase-like_dom"/>
</dbReference>
<accession>A0A078A0M8</accession>
<evidence type="ECO:0000259" key="4">
    <source>
        <dbReference type="PROSITE" id="PS51746"/>
    </source>
</evidence>
<dbReference type="InterPro" id="IPR036457">
    <property type="entry name" value="PPM-type-like_dom_sf"/>
</dbReference>
<dbReference type="EMBL" id="CCKQ01003874">
    <property type="protein sequence ID" value="CDW75013.1"/>
    <property type="molecule type" value="Genomic_DNA"/>
</dbReference>
<dbReference type="Proteomes" id="UP000039865">
    <property type="component" value="Unassembled WGS sequence"/>
</dbReference>
<evidence type="ECO:0000256" key="2">
    <source>
        <dbReference type="ARBA" id="ARBA00023136"/>
    </source>
</evidence>
<feature type="region of interest" description="Disordered" evidence="3">
    <location>
        <begin position="1"/>
        <end position="21"/>
    </location>
</feature>
<feature type="region of interest" description="Disordered" evidence="3">
    <location>
        <begin position="183"/>
        <end position="221"/>
    </location>
</feature>
<evidence type="ECO:0000256" key="1">
    <source>
        <dbReference type="ARBA" id="ARBA00004370"/>
    </source>
</evidence>
<gene>
    <name evidence="5" type="primary">Contig3906.g4170</name>
    <name evidence="5" type="ORF">STYLEM_3998</name>
</gene>
<dbReference type="SMART" id="SM00332">
    <property type="entry name" value="PP2Cc"/>
    <property type="match status" value="1"/>
</dbReference>
<dbReference type="InParanoid" id="A0A078A0M8"/>
<dbReference type="AlphaFoldDB" id="A0A078A0M8"/>
<dbReference type="InterPro" id="IPR015655">
    <property type="entry name" value="PP2C"/>
</dbReference>
<feature type="region of interest" description="Disordered" evidence="3">
    <location>
        <begin position="317"/>
        <end position="336"/>
    </location>
</feature>
<dbReference type="OMA" id="RNINSAM"/>
<feature type="compositionally biased region" description="Polar residues" evidence="3">
    <location>
        <begin position="1"/>
        <end position="18"/>
    </location>
</feature>
<name>A0A078A0M8_STYLE</name>
<evidence type="ECO:0000313" key="5">
    <source>
        <dbReference type="EMBL" id="CDW75013.1"/>
    </source>
</evidence>
<proteinExistence type="predicted"/>
<dbReference type="PROSITE" id="PS51746">
    <property type="entry name" value="PPM_2"/>
    <property type="match status" value="1"/>
</dbReference>
<reference evidence="5 6" key="1">
    <citation type="submission" date="2014-06" db="EMBL/GenBank/DDBJ databases">
        <authorList>
            <person name="Swart Estienne"/>
        </authorList>
    </citation>
    <scope>NUCLEOTIDE SEQUENCE [LARGE SCALE GENOMIC DNA]</scope>
    <source>
        <strain evidence="5 6">130c</strain>
    </source>
</reference>
<dbReference type="GO" id="GO:0016020">
    <property type="term" value="C:membrane"/>
    <property type="evidence" value="ECO:0007669"/>
    <property type="project" value="UniProtKB-SubCell"/>
</dbReference>
<sequence length="703" mass="79959">MFKSTQHYNGNSYKQKQTNQREDYKNALKQALVDKFSIDLQSQSSQGAVNLKSISTVSTRNTPIESSKDEDENEEVLRRHLQEIVNRNKASSKTGVHSANTGSSSGKNITTVSLKGLKVLQKVKTTKVRESFSKDLDIGSQKLNSRIENYSKAIPKKSKEICDSTDERNINSAMRDYDIIRIPSGRRNKNKSTTNNRKSSIQKNENRPFLISQQKSPPYINLPPLPHAMKRDESGQIDFPQNNQYLAKNILEHRKSISKTLSIDEQLRGRSQKYRNSEIAVTEPSLKPERVQLLKSSNQNQRGMQKQLSCESLKLGQLRDSSQNPPQQHSTKQRVKKLQSLNNVTSCLENDPDIDVQHFSQELQEIMNYNQIKFENEKPLVSTQNNNLLVYGFGTNSSRGNTRDYNEDRFIVKENASMPDKCSAIQSWKKINLYAVLDGHGGDQCVDYVKEHLFKEITKDQNFTEGNFKQSLSQACNRIEKNFFEKIENAFNEEKESDYDAKIDKSGTCATILMFINRVCYIGQIGDGRCVVSKDLSQNIMQVTRDHKPNDPIEKERIVSNGGSVYSVIPGRLSVARTIGDIESKIAKYGGKSGVIVSQPDVHSLKINDNFDFMIIGCDGIFDSLDNDYLVRLVWTYVRECKLIRYQQKGNQFHLINIHQLSGQIAELIIRAAAFHGSTDNLTVIFIAFKGLQDYLIDHNIEK</sequence>
<dbReference type="SUPFAM" id="SSF81606">
    <property type="entry name" value="PP2C-like"/>
    <property type="match status" value="1"/>
</dbReference>
<protein>
    <submittedName>
        <fullName evidence="5">Protein phosphatase 2c containing protein</fullName>
    </submittedName>
</protein>
<keyword evidence="2" id="KW-0472">Membrane</keyword>
<keyword evidence="6" id="KW-1185">Reference proteome</keyword>
<dbReference type="GO" id="GO:0004722">
    <property type="term" value="F:protein serine/threonine phosphatase activity"/>
    <property type="evidence" value="ECO:0007669"/>
    <property type="project" value="InterPro"/>
</dbReference>
<feature type="compositionally biased region" description="Polar residues" evidence="3">
    <location>
        <begin position="319"/>
        <end position="330"/>
    </location>
</feature>
<dbReference type="Gene3D" id="3.60.40.10">
    <property type="entry name" value="PPM-type phosphatase domain"/>
    <property type="match status" value="1"/>
</dbReference>